<keyword evidence="3" id="KW-1185">Reference proteome</keyword>
<dbReference type="EMBL" id="JNBS01000846">
    <property type="protein sequence ID" value="OQS03553.1"/>
    <property type="molecule type" value="Genomic_DNA"/>
</dbReference>
<dbReference type="AlphaFoldDB" id="A0A1V9ZZU2"/>
<gene>
    <name evidence="2" type="ORF">THRCLA_04126</name>
</gene>
<proteinExistence type="predicted"/>
<name>A0A1V9ZZU2_9STRA</name>
<evidence type="ECO:0000313" key="2">
    <source>
        <dbReference type="EMBL" id="OQS03553.1"/>
    </source>
</evidence>
<dbReference type="OrthoDB" id="167534at2759"/>
<dbReference type="Proteomes" id="UP000243217">
    <property type="component" value="Unassembled WGS sequence"/>
</dbReference>
<evidence type="ECO:0000256" key="1">
    <source>
        <dbReference type="SAM" id="Coils"/>
    </source>
</evidence>
<evidence type="ECO:0000313" key="3">
    <source>
        <dbReference type="Proteomes" id="UP000243217"/>
    </source>
</evidence>
<organism evidence="2 3">
    <name type="scientific">Thraustotheca clavata</name>
    <dbReference type="NCBI Taxonomy" id="74557"/>
    <lineage>
        <taxon>Eukaryota</taxon>
        <taxon>Sar</taxon>
        <taxon>Stramenopiles</taxon>
        <taxon>Oomycota</taxon>
        <taxon>Saprolegniomycetes</taxon>
        <taxon>Saprolegniales</taxon>
        <taxon>Achlyaceae</taxon>
        <taxon>Thraustotheca</taxon>
    </lineage>
</organism>
<protein>
    <submittedName>
        <fullName evidence="2">Uncharacterized protein</fullName>
    </submittedName>
</protein>
<feature type="coiled-coil region" evidence="1">
    <location>
        <begin position="251"/>
        <end position="285"/>
    </location>
</feature>
<sequence length="288" mass="33559">MESTAEQLRSKHVRTLELLQKTLDANALMKKQLDERAPKGFQMTLGQGIDVTTRIFDLERELVKLKQESIALNKSNESKLQGLEQRIHELQTSNYNLKLDLEAKEIKVAELKIQREELKRKICLLQEKVENKSNHDGEVVSKALEARAAAESECVRMSDTIEKLQKKEWTFAEQIETLRAQKLAFENEHAVIYHTLDDKDRQIEKLAIELQSKENEVNQLRTNTLPCKDDSKYQMIQEAHDKAMRSAIARQKQLSHDNQLLQSQIDNLQQELLKVQNLLWHMKDKRVI</sequence>
<feature type="coiled-coil region" evidence="1">
    <location>
        <begin position="55"/>
        <end position="121"/>
    </location>
</feature>
<feature type="coiled-coil region" evidence="1">
    <location>
        <begin position="196"/>
        <end position="223"/>
    </location>
</feature>
<keyword evidence="1" id="KW-0175">Coiled coil</keyword>
<comment type="caution">
    <text evidence="2">The sequence shown here is derived from an EMBL/GenBank/DDBJ whole genome shotgun (WGS) entry which is preliminary data.</text>
</comment>
<reference evidence="2 3" key="1">
    <citation type="journal article" date="2014" name="Genome Biol. Evol.">
        <title>The secreted proteins of Achlya hypogyna and Thraustotheca clavata identify the ancestral oomycete secretome and reveal gene acquisitions by horizontal gene transfer.</title>
        <authorList>
            <person name="Misner I."/>
            <person name="Blouin N."/>
            <person name="Leonard G."/>
            <person name="Richards T.A."/>
            <person name="Lane C.E."/>
        </authorList>
    </citation>
    <scope>NUCLEOTIDE SEQUENCE [LARGE SCALE GENOMIC DNA]</scope>
    <source>
        <strain evidence="2 3">ATCC 34112</strain>
    </source>
</reference>
<accession>A0A1V9ZZU2</accession>
<dbReference type="STRING" id="74557.A0A1V9ZZU2"/>